<dbReference type="EMBL" id="BGZK01000875">
    <property type="protein sequence ID" value="GBP63637.1"/>
    <property type="molecule type" value="Genomic_DNA"/>
</dbReference>
<accession>A0A4C1XMX2</accession>
<feature type="non-terminal residue" evidence="1">
    <location>
        <position position="157"/>
    </location>
</feature>
<protein>
    <submittedName>
        <fullName evidence="1">Uncharacterized protein</fullName>
    </submittedName>
</protein>
<gene>
    <name evidence="1" type="ORF">EVAR_47975_1</name>
</gene>
<evidence type="ECO:0000313" key="1">
    <source>
        <dbReference type="EMBL" id="GBP63637.1"/>
    </source>
</evidence>
<keyword evidence="2" id="KW-1185">Reference proteome</keyword>
<organism evidence="1 2">
    <name type="scientific">Eumeta variegata</name>
    <name type="common">Bagworm moth</name>
    <name type="synonym">Eumeta japonica</name>
    <dbReference type="NCBI Taxonomy" id="151549"/>
    <lineage>
        <taxon>Eukaryota</taxon>
        <taxon>Metazoa</taxon>
        <taxon>Ecdysozoa</taxon>
        <taxon>Arthropoda</taxon>
        <taxon>Hexapoda</taxon>
        <taxon>Insecta</taxon>
        <taxon>Pterygota</taxon>
        <taxon>Neoptera</taxon>
        <taxon>Endopterygota</taxon>
        <taxon>Lepidoptera</taxon>
        <taxon>Glossata</taxon>
        <taxon>Ditrysia</taxon>
        <taxon>Tineoidea</taxon>
        <taxon>Psychidae</taxon>
        <taxon>Oiketicinae</taxon>
        <taxon>Eumeta</taxon>
    </lineage>
</organism>
<name>A0A4C1XMX2_EUMVA</name>
<proteinExistence type="predicted"/>
<sequence>MPENGWHGLKGDAVTRLENGVSLWFDGGMETVNESRLTQEVYRPKVYDGMVCKGRPRNPHVYRIGSILKRRPNFKHPKPMSMLKIIYGWRVSYGVLQNWLTQIHIVQRTKLYRSELPANDVLRKYNAPQTFLLLLRVPNLRYCDAFLTNFTAAEFRA</sequence>
<dbReference type="AlphaFoldDB" id="A0A4C1XMX2"/>
<dbReference type="Proteomes" id="UP000299102">
    <property type="component" value="Unassembled WGS sequence"/>
</dbReference>
<comment type="caution">
    <text evidence="1">The sequence shown here is derived from an EMBL/GenBank/DDBJ whole genome shotgun (WGS) entry which is preliminary data.</text>
</comment>
<evidence type="ECO:0000313" key="2">
    <source>
        <dbReference type="Proteomes" id="UP000299102"/>
    </source>
</evidence>
<reference evidence="1 2" key="1">
    <citation type="journal article" date="2019" name="Commun. Biol.">
        <title>The bagworm genome reveals a unique fibroin gene that provides high tensile strength.</title>
        <authorList>
            <person name="Kono N."/>
            <person name="Nakamura H."/>
            <person name="Ohtoshi R."/>
            <person name="Tomita M."/>
            <person name="Numata K."/>
            <person name="Arakawa K."/>
        </authorList>
    </citation>
    <scope>NUCLEOTIDE SEQUENCE [LARGE SCALE GENOMIC DNA]</scope>
</reference>